<name>A0ABR3D1A3_NEUIN</name>
<accession>A0ABR3D1A3</accession>
<dbReference type="EMBL" id="JAVLET010000012">
    <property type="protein sequence ID" value="KAL0466449.1"/>
    <property type="molecule type" value="Genomic_DNA"/>
</dbReference>
<comment type="caution">
    <text evidence="2">The sequence shown here is derived from an EMBL/GenBank/DDBJ whole genome shotgun (WGS) entry which is preliminary data.</text>
</comment>
<evidence type="ECO:0000313" key="2">
    <source>
        <dbReference type="EMBL" id="KAL0466449.1"/>
    </source>
</evidence>
<dbReference type="Proteomes" id="UP001451303">
    <property type="component" value="Unassembled WGS sequence"/>
</dbReference>
<sequence length="109" mass="11678">MHPSRGQQLGHGRLTDEKKASCISGASQQQVRASAVTWTASARYNPPLGSSFCHAGYGELAAGDRTHLRIMLVDVTGIPRLATSELVGFLTISDWSWLISTGVIGPKSR</sequence>
<reference evidence="2 3" key="1">
    <citation type="submission" date="2023-09" db="EMBL/GenBank/DDBJ databases">
        <title>Multi-omics analysis of a traditional fermented food reveals byproduct-associated fungal strains for waste-to-food upcycling.</title>
        <authorList>
            <consortium name="Lawrence Berkeley National Laboratory"/>
            <person name="Rekdal V.M."/>
            <person name="Villalobos-Escobedo J.M."/>
            <person name="Rodriguez-Valeron N."/>
            <person name="Garcia M.O."/>
            <person name="Vasquez D.P."/>
            <person name="Damayanti I."/>
            <person name="Sorensen P.M."/>
            <person name="Baidoo E.E."/>
            <person name="De Carvalho A.C."/>
            <person name="Riley R."/>
            <person name="Lipzen A."/>
            <person name="He G."/>
            <person name="Yan M."/>
            <person name="Haridas S."/>
            <person name="Daum C."/>
            <person name="Yoshinaga Y."/>
            <person name="Ng V."/>
            <person name="Grigoriev I.V."/>
            <person name="Munk R."/>
            <person name="Nuraida L."/>
            <person name="Wijaya C.H."/>
            <person name="Morales P.-C."/>
            <person name="Keasling J.D."/>
        </authorList>
    </citation>
    <scope>NUCLEOTIDE SEQUENCE [LARGE SCALE GENOMIC DNA]</scope>
    <source>
        <strain evidence="2 3">FGSC 2613</strain>
    </source>
</reference>
<proteinExistence type="predicted"/>
<feature type="region of interest" description="Disordered" evidence="1">
    <location>
        <begin position="1"/>
        <end position="30"/>
    </location>
</feature>
<evidence type="ECO:0000256" key="1">
    <source>
        <dbReference type="SAM" id="MobiDB-lite"/>
    </source>
</evidence>
<keyword evidence="3" id="KW-1185">Reference proteome</keyword>
<organism evidence="2 3">
    <name type="scientific">Neurospora intermedia</name>
    <dbReference type="NCBI Taxonomy" id="5142"/>
    <lineage>
        <taxon>Eukaryota</taxon>
        <taxon>Fungi</taxon>
        <taxon>Dikarya</taxon>
        <taxon>Ascomycota</taxon>
        <taxon>Pezizomycotina</taxon>
        <taxon>Sordariomycetes</taxon>
        <taxon>Sordariomycetidae</taxon>
        <taxon>Sordariales</taxon>
        <taxon>Sordariaceae</taxon>
        <taxon>Neurospora</taxon>
    </lineage>
</organism>
<evidence type="ECO:0000313" key="3">
    <source>
        <dbReference type="Proteomes" id="UP001451303"/>
    </source>
</evidence>
<protein>
    <submittedName>
        <fullName evidence="2">Uncharacterized protein</fullName>
    </submittedName>
</protein>
<gene>
    <name evidence="2" type="ORF">QR685DRAFT_535125</name>
</gene>